<evidence type="ECO:0000313" key="5">
    <source>
        <dbReference type="Proteomes" id="UP000323521"/>
    </source>
</evidence>
<dbReference type="PANTHER" id="PTHR35530:SF1">
    <property type="entry name" value="2-HYDROXYMUCONATE TAUTOMERASE"/>
    <property type="match status" value="1"/>
</dbReference>
<dbReference type="AlphaFoldDB" id="A0A3G1KZ18"/>
<dbReference type="Pfam" id="PF01361">
    <property type="entry name" value="Tautomerase"/>
    <property type="match status" value="1"/>
</dbReference>
<name>A0A3G1KZ18_FORW1</name>
<dbReference type="PANTHER" id="PTHR35530">
    <property type="entry name" value="TAUTOMERASE-RELATED"/>
    <property type="match status" value="1"/>
</dbReference>
<dbReference type="InterPro" id="IPR004370">
    <property type="entry name" value="4-OT-like_dom"/>
</dbReference>
<feature type="domain" description="4-oxalocrotonate tautomerase-like" evidence="3">
    <location>
        <begin position="2"/>
        <end position="60"/>
    </location>
</feature>
<sequence length="62" mass="7139">MPFINVRIFEGHSKERKARIAEKITEIVNQETGVPKEYIWVTFQDIPADEWSIGGKMCGKSE</sequence>
<protein>
    <recommendedName>
        <fullName evidence="3">4-oxalocrotonate tautomerase-like domain-containing protein</fullName>
    </recommendedName>
</protein>
<proteinExistence type="inferred from homology"/>
<dbReference type="SUPFAM" id="SSF55331">
    <property type="entry name" value="Tautomerase/MIF"/>
    <property type="match status" value="1"/>
</dbReference>
<evidence type="ECO:0000259" key="3">
    <source>
        <dbReference type="Pfam" id="PF01361"/>
    </source>
</evidence>
<comment type="similarity">
    <text evidence="1">Belongs to the 4-oxalocrotonate tautomerase family.</text>
</comment>
<dbReference type="KEGG" id="fwa:DCMF_25750"/>
<organism evidence="4 5">
    <name type="scientific">Formimonas warabiya</name>
    <dbReference type="NCBI Taxonomy" id="1761012"/>
    <lineage>
        <taxon>Bacteria</taxon>
        <taxon>Bacillati</taxon>
        <taxon>Bacillota</taxon>
        <taxon>Clostridia</taxon>
        <taxon>Eubacteriales</taxon>
        <taxon>Peptococcaceae</taxon>
        <taxon>Candidatus Formimonas</taxon>
    </lineage>
</organism>
<dbReference type="OrthoDB" id="5405937at2"/>
<dbReference type="Gene3D" id="3.30.429.10">
    <property type="entry name" value="Macrophage Migration Inhibitory Factor"/>
    <property type="match status" value="1"/>
</dbReference>
<evidence type="ECO:0000313" key="4">
    <source>
        <dbReference type="EMBL" id="ATW27704.1"/>
    </source>
</evidence>
<reference evidence="4 5" key="1">
    <citation type="submission" date="2016-10" db="EMBL/GenBank/DDBJ databases">
        <title>Complete Genome Sequence of Peptococcaceae strain DCMF.</title>
        <authorList>
            <person name="Edwards R.J."/>
            <person name="Holland S.I."/>
            <person name="Deshpande N.P."/>
            <person name="Wong Y.K."/>
            <person name="Ertan H."/>
            <person name="Manefield M."/>
            <person name="Russell T.L."/>
            <person name="Lee M.J."/>
        </authorList>
    </citation>
    <scope>NUCLEOTIDE SEQUENCE [LARGE SCALE GENOMIC DNA]</scope>
    <source>
        <strain evidence="4 5">DCMF</strain>
    </source>
</reference>
<dbReference type="InterPro" id="IPR014347">
    <property type="entry name" value="Tautomerase/MIF_sf"/>
</dbReference>
<evidence type="ECO:0000256" key="1">
    <source>
        <dbReference type="ARBA" id="ARBA00006723"/>
    </source>
</evidence>
<dbReference type="GO" id="GO:0016853">
    <property type="term" value="F:isomerase activity"/>
    <property type="evidence" value="ECO:0007669"/>
    <property type="project" value="UniProtKB-KW"/>
</dbReference>
<accession>A0A3G1KZ18</accession>
<dbReference type="RefSeq" id="WP_148137081.1">
    <property type="nucleotide sequence ID" value="NZ_CP017634.1"/>
</dbReference>
<dbReference type="Proteomes" id="UP000323521">
    <property type="component" value="Chromosome"/>
</dbReference>
<dbReference type="EMBL" id="CP017634">
    <property type="protein sequence ID" value="ATW27704.1"/>
    <property type="molecule type" value="Genomic_DNA"/>
</dbReference>
<keyword evidence="2" id="KW-0413">Isomerase</keyword>
<gene>
    <name evidence="4" type="ORF">DCMF_25750</name>
</gene>
<keyword evidence="5" id="KW-1185">Reference proteome</keyword>
<evidence type="ECO:0000256" key="2">
    <source>
        <dbReference type="ARBA" id="ARBA00023235"/>
    </source>
</evidence>